<dbReference type="InterPro" id="IPR027417">
    <property type="entry name" value="P-loop_NTPase"/>
</dbReference>
<dbReference type="OrthoDB" id="9784450at2"/>
<dbReference type="SMART" id="SM00382">
    <property type="entry name" value="AAA"/>
    <property type="match status" value="2"/>
</dbReference>
<evidence type="ECO:0000256" key="2">
    <source>
        <dbReference type="ARBA" id="ARBA00005417"/>
    </source>
</evidence>
<evidence type="ECO:0000256" key="3">
    <source>
        <dbReference type="ARBA" id="ARBA00022448"/>
    </source>
</evidence>
<keyword evidence="4" id="KW-1003">Cell membrane</keyword>
<proteinExistence type="inferred from homology"/>
<dbReference type="InterPro" id="IPR003439">
    <property type="entry name" value="ABC_transporter-like_ATP-bd"/>
</dbReference>
<dbReference type="GO" id="GO:0005886">
    <property type="term" value="C:plasma membrane"/>
    <property type="evidence" value="ECO:0007669"/>
    <property type="project" value="UniProtKB-SubCell"/>
</dbReference>
<comment type="caution">
    <text evidence="9">The sequence shown here is derived from an EMBL/GenBank/DDBJ whole genome shotgun (WGS) entry which is preliminary data.</text>
</comment>
<evidence type="ECO:0000259" key="8">
    <source>
        <dbReference type="PROSITE" id="PS50893"/>
    </source>
</evidence>
<feature type="domain" description="ABC transporter" evidence="8">
    <location>
        <begin position="265"/>
        <end position="467"/>
    </location>
</feature>
<comment type="similarity">
    <text evidence="2">Belongs to the ABC transporter superfamily.</text>
</comment>
<keyword evidence="3" id="KW-0813">Transport</keyword>
<evidence type="ECO:0000256" key="6">
    <source>
        <dbReference type="ARBA" id="ARBA00022840"/>
    </source>
</evidence>
<accession>A0A1E7Z9L5</accession>
<evidence type="ECO:0000256" key="7">
    <source>
        <dbReference type="ARBA" id="ARBA00023136"/>
    </source>
</evidence>
<organism evidence="9 10">
    <name type="scientific">Alteromonas confluentis</name>
    <dbReference type="NCBI Taxonomy" id="1656094"/>
    <lineage>
        <taxon>Bacteria</taxon>
        <taxon>Pseudomonadati</taxon>
        <taxon>Pseudomonadota</taxon>
        <taxon>Gammaproteobacteria</taxon>
        <taxon>Alteromonadales</taxon>
        <taxon>Alteromonadaceae</taxon>
        <taxon>Alteromonas/Salinimonas group</taxon>
        <taxon>Alteromonas</taxon>
    </lineage>
</organism>
<name>A0A1E7Z9L5_9ALTE</name>
<dbReference type="PROSITE" id="PS00211">
    <property type="entry name" value="ABC_TRANSPORTER_1"/>
    <property type="match status" value="1"/>
</dbReference>
<keyword evidence="7" id="KW-0472">Membrane</keyword>
<dbReference type="PANTHER" id="PTHR43297:SF7">
    <property type="entry name" value="D,D-DIPEPTIDE TRANSPORT ATP-BINDING PROTEIN DDPD-RELATED"/>
    <property type="match status" value="1"/>
</dbReference>
<dbReference type="SUPFAM" id="SSF52540">
    <property type="entry name" value="P-loop containing nucleoside triphosphate hydrolases"/>
    <property type="match status" value="2"/>
</dbReference>
<evidence type="ECO:0000256" key="4">
    <source>
        <dbReference type="ARBA" id="ARBA00022475"/>
    </source>
</evidence>
<dbReference type="RefSeq" id="WP_070125869.1">
    <property type="nucleotide sequence ID" value="NZ_MDHN01000029.1"/>
</dbReference>
<dbReference type="PANTHER" id="PTHR43297">
    <property type="entry name" value="OLIGOPEPTIDE TRANSPORT ATP-BINDING PROTEIN APPD"/>
    <property type="match status" value="1"/>
</dbReference>
<dbReference type="PROSITE" id="PS50893">
    <property type="entry name" value="ABC_TRANSPORTER_2"/>
    <property type="match status" value="2"/>
</dbReference>
<dbReference type="GO" id="GO:0016887">
    <property type="term" value="F:ATP hydrolysis activity"/>
    <property type="evidence" value="ECO:0007669"/>
    <property type="project" value="InterPro"/>
</dbReference>
<dbReference type="Proteomes" id="UP000175691">
    <property type="component" value="Unassembled WGS sequence"/>
</dbReference>
<evidence type="ECO:0000313" key="10">
    <source>
        <dbReference type="Proteomes" id="UP000175691"/>
    </source>
</evidence>
<dbReference type="InterPro" id="IPR003593">
    <property type="entry name" value="AAA+_ATPase"/>
</dbReference>
<feature type="domain" description="ABC transporter" evidence="8">
    <location>
        <begin position="4"/>
        <end position="244"/>
    </location>
</feature>
<keyword evidence="5" id="KW-0547">Nucleotide-binding</keyword>
<dbReference type="InterPro" id="IPR017871">
    <property type="entry name" value="ABC_transporter-like_CS"/>
</dbReference>
<dbReference type="EMBL" id="MDHN01000029">
    <property type="protein sequence ID" value="OFC70226.1"/>
    <property type="molecule type" value="Genomic_DNA"/>
</dbReference>
<dbReference type="AlphaFoldDB" id="A0A1E7Z9L5"/>
<dbReference type="Gene3D" id="3.40.50.300">
    <property type="entry name" value="P-loop containing nucleotide triphosphate hydrolases"/>
    <property type="match status" value="2"/>
</dbReference>
<comment type="subcellular location">
    <subcellularLocation>
        <location evidence="1">Cell inner membrane</location>
        <topology evidence="1">Peripheral membrane protein</topology>
    </subcellularLocation>
</comment>
<evidence type="ECO:0000256" key="1">
    <source>
        <dbReference type="ARBA" id="ARBA00004417"/>
    </source>
</evidence>
<reference evidence="9 10" key="1">
    <citation type="submission" date="2016-08" db="EMBL/GenBank/DDBJ databases">
        <authorList>
            <person name="Seilhamer J.J."/>
        </authorList>
    </citation>
    <scope>NUCLEOTIDE SEQUENCE [LARGE SCALE GENOMIC DNA]</scope>
    <source>
        <strain evidence="9 10">KCTC 42603</strain>
    </source>
</reference>
<dbReference type="Pfam" id="PF00005">
    <property type="entry name" value="ABC_tran"/>
    <property type="match status" value="2"/>
</dbReference>
<gene>
    <name evidence="9" type="ORF">BFC18_13655</name>
</gene>
<dbReference type="GO" id="GO:0005524">
    <property type="term" value="F:ATP binding"/>
    <property type="evidence" value="ECO:0007669"/>
    <property type="project" value="UniProtKB-KW"/>
</dbReference>
<protein>
    <submittedName>
        <fullName evidence="9">ABC transporter ATP-binding protein</fullName>
    </submittedName>
</protein>
<sequence length="467" mass="50220">MKRIEVTNLAIHSSEGVIINNLSLSVSENESLTILGETGSGKSLLALAILGNLPPMLTVSGSVKVDGKEMLEMPASEAASLWGTTLVMLPQEPWRALSPLMKIKHQIAEVFRYVKRATPATASEDTHQLLAKVGLEQHAPKVPAQLSGGMAQRTAIACSAATGADIVLADEPTKGLDTARKDDIIALLKARKAKGCLLTITHDVQVAKALGGKTLVMQRGVVVESGDAEKICSQPDSAYARALINAAPENWPHQEKQTNTFSPLISVKNLSLARGNQTLLEQVNFEIGAGEVVGLYGDSGSGKSSLADALLGLLPVSGEIRFHQPLARHEKLKLYQDPPAAFSEEATLRTLLHDIIKLHKLNPPPLDKLALELGLTPNLLDRTATEVSGGELQRIALLRAMLLKPKFLVADEPTSRLDPITAEKVTRLLIAKAREMHCALLFISHDVHQLNNVCDRVIAISDLSHKA</sequence>
<dbReference type="InterPro" id="IPR050388">
    <property type="entry name" value="ABC_Ni/Peptide_Import"/>
</dbReference>
<evidence type="ECO:0000256" key="5">
    <source>
        <dbReference type="ARBA" id="ARBA00022741"/>
    </source>
</evidence>
<keyword evidence="6 9" id="KW-0067">ATP-binding</keyword>
<dbReference type="STRING" id="1656094.BFC18_13655"/>
<evidence type="ECO:0000313" key="9">
    <source>
        <dbReference type="EMBL" id="OFC70226.1"/>
    </source>
</evidence>
<keyword evidence="10" id="KW-1185">Reference proteome</keyword>